<gene>
    <name evidence="2" type="ORF">FHG66_20535</name>
</gene>
<evidence type="ECO:0000313" key="2">
    <source>
        <dbReference type="EMBL" id="TNC44699.1"/>
    </source>
</evidence>
<dbReference type="RefSeq" id="WP_139079015.1">
    <property type="nucleotide sequence ID" value="NZ_VDFU01000054.1"/>
</dbReference>
<evidence type="ECO:0000256" key="1">
    <source>
        <dbReference type="SAM" id="Phobius"/>
    </source>
</evidence>
<dbReference type="Proteomes" id="UP000305887">
    <property type="component" value="Unassembled WGS sequence"/>
</dbReference>
<evidence type="ECO:0000313" key="3">
    <source>
        <dbReference type="Proteomes" id="UP000305887"/>
    </source>
</evidence>
<accession>A0A5C4MM37</accession>
<keyword evidence="1" id="KW-0812">Transmembrane</keyword>
<reference evidence="2 3" key="1">
    <citation type="submission" date="2019-06" db="EMBL/GenBank/DDBJ databases">
        <title>YIM 131921 draft genome.</title>
        <authorList>
            <person name="Jiang L."/>
        </authorList>
    </citation>
    <scope>NUCLEOTIDE SEQUENCE [LARGE SCALE GENOMIC DNA]</scope>
    <source>
        <strain evidence="2 3">YIM 131921</strain>
    </source>
</reference>
<keyword evidence="3" id="KW-1185">Reference proteome</keyword>
<proteinExistence type="predicted"/>
<feature type="transmembrane region" description="Helical" evidence="1">
    <location>
        <begin position="115"/>
        <end position="133"/>
    </location>
</feature>
<sequence>MRPRPPAAPTSPDADLRDTLDLLSQVVAILSDRLDRQTATLDWLAKGQLQAHAATSPDHVAAATAQAVTDALGPRLTEIVDAMEELNGTKAVLRERWRIVDREEARLGRWRVQPWAVVAGIPLALVIFLAFTVPRAVAQTSFTCRATGGTWWEATERYPAICLFATHGQNEANAS</sequence>
<keyword evidence="1" id="KW-1133">Transmembrane helix</keyword>
<keyword evidence="1" id="KW-0472">Membrane</keyword>
<protein>
    <submittedName>
        <fullName evidence="2">Uncharacterized protein</fullName>
    </submittedName>
</protein>
<dbReference type="EMBL" id="VDFU01000054">
    <property type="protein sequence ID" value="TNC44699.1"/>
    <property type="molecule type" value="Genomic_DNA"/>
</dbReference>
<name>A0A5C4MM37_9RHOB</name>
<dbReference type="AlphaFoldDB" id="A0A5C4MM37"/>
<comment type="caution">
    <text evidence="2">The sequence shown here is derived from an EMBL/GenBank/DDBJ whole genome shotgun (WGS) entry which is preliminary data.</text>
</comment>
<organism evidence="2 3">
    <name type="scientific">Rubellimicrobium rubrum</name>
    <dbReference type="NCBI Taxonomy" id="2585369"/>
    <lineage>
        <taxon>Bacteria</taxon>
        <taxon>Pseudomonadati</taxon>
        <taxon>Pseudomonadota</taxon>
        <taxon>Alphaproteobacteria</taxon>
        <taxon>Rhodobacterales</taxon>
        <taxon>Roseobacteraceae</taxon>
        <taxon>Rubellimicrobium</taxon>
    </lineage>
</organism>
<dbReference type="OrthoDB" id="7876532at2"/>